<accession>A0A1M7BMM0</accession>
<organism evidence="1 2">
    <name type="scientific">Hymenobacter psychrotolerans DSM 18569</name>
    <dbReference type="NCBI Taxonomy" id="1121959"/>
    <lineage>
        <taxon>Bacteria</taxon>
        <taxon>Pseudomonadati</taxon>
        <taxon>Bacteroidota</taxon>
        <taxon>Cytophagia</taxon>
        <taxon>Cytophagales</taxon>
        <taxon>Hymenobacteraceae</taxon>
        <taxon>Hymenobacter</taxon>
    </lineage>
</organism>
<proteinExistence type="predicted"/>
<protein>
    <submittedName>
        <fullName evidence="1">Uncharacterized protein</fullName>
    </submittedName>
</protein>
<sequence>MGDVGGAVGESLYQRTALRKVIFRLLPVATGAAREYNRQQLTEY</sequence>
<evidence type="ECO:0000313" key="1">
    <source>
        <dbReference type="EMBL" id="SHL55809.1"/>
    </source>
</evidence>
<dbReference type="AlphaFoldDB" id="A0A1M7BMM0"/>
<dbReference type="Proteomes" id="UP000183947">
    <property type="component" value="Unassembled WGS sequence"/>
</dbReference>
<dbReference type="EMBL" id="FRAS01000016">
    <property type="protein sequence ID" value="SHL55809.1"/>
    <property type="molecule type" value="Genomic_DNA"/>
</dbReference>
<name>A0A1M7BMM0_9BACT</name>
<dbReference type="STRING" id="1121959.SAMN02746009_02959"/>
<reference evidence="2" key="1">
    <citation type="submission" date="2016-11" db="EMBL/GenBank/DDBJ databases">
        <authorList>
            <person name="Varghese N."/>
            <person name="Submissions S."/>
        </authorList>
    </citation>
    <scope>NUCLEOTIDE SEQUENCE [LARGE SCALE GENOMIC DNA]</scope>
    <source>
        <strain evidence="2">DSM 18569</strain>
    </source>
</reference>
<evidence type="ECO:0000313" key="2">
    <source>
        <dbReference type="Proteomes" id="UP000183947"/>
    </source>
</evidence>
<keyword evidence="2" id="KW-1185">Reference proteome</keyword>
<gene>
    <name evidence="1" type="ORF">SAMN02746009_02959</name>
</gene>